<dbReference type="SUPFAM" id="SSF57756">
    <property type="entry name" value="Retrovirus zinc finger-like domains"/>
    <property type="match status" value="1"/>
</dbReference>
<gene>
    <name evidence="1" type="ORF">Sangu_3178700</name>
</gene>
<dbReference type="GO" id="GO:0003676">
    <property type="term" value="F:nucleic acid binding"/>
    <property type="evidence" value="ECO:0007669"/>
    <property type="project" value="InterPro"/>
</dbReference>
<reference evidence="1" key="1">
    <citation type="submission" date="2020-06" db="EMBL/GenBank/DDBJ databases">
        <authorList>
            <person name="Li T."/>
            <person name="Hu X."/>
            <person name="Zhang T."/>
            <person name="Song X."/>
            <person name="Zhang H."/>
            <person name="Dai N."/>
            <person name="Sheng W."/>
            <person name="Hou X."/>
            <person name="Wei L."/>
        </authorList>
    </citation>
    <scope>NUCLEOTIDE SEQUENCE</scope>
    <source>
        <strain evidence="1">G01</strain>
        <tissue evidence="1">Leaf</tissue>
    </source>
</reference>
<comment type="caution">
    <text evidence="1">The sequence shown here is derived from an EMBL/GenBank/DDBJ whole genome shotgun (WGS) entry which is preliminary data.</text>
</comment>
<dbReference type="PANTHER" id="PTHR34222:SF99">
    <property type="entry name" value="PROTEIN, PUTATIVE-RELATED"/>
    <property type="match status" value="1"/>
</dbReference>
<dbReference type="GO" id="GO:0008270">
    <property type="term" value="F:zinc ion binding"/>
    <property type="evidence" value="ECO:0007669"/>
    <property type="project" value="InterPro"/>
</dbReference>
<accession>A0AAW2JNH3</accession>
<dbReference type="EMBL" id="JACGWK010000562">
    <property type="protein sequence ID" value="KAL0295902.1"/>
    <property type="molecule type" value="Genomic_DNA"/>
</dbReference>
<organism evidence="1">
    <name type="scientific">Sesamum angustifolium</name>
    <dbReference type="NCBI Taxonomy" id="2727405"/>
    <lineage>
        <taxon>Eukaryota</taxon>
        <taxon>Viridiplantae</taxon>
        <taxon>Streptophyta</taxon>
        <taxon>Embryophyta</taxon>
        <taxon>Tracheophyta</taxon>
        <taxon>Spermatophyta</taxon>
        <taxon>Magnoliopsida</taxon>
        <taxon>eudicotyledons</taxon>
        <taxon>Gunneridae</taxon>
        <taxon>Pentapetalae</taxon>
        <taxon>asterids</taxon>
        <taxon>lamiids</taxon>
        <taxon>Lamiales</taxon>
        <taxon>Pedaliaceae</taxon>
        <taxon>Sesamum</taxon>
    </lineage>
</organism>
<dbReference type="PANTHER" id="PTHR34222">
    <property type="entry name" value="GAG_PRE-INTEGRS DOMAIN-CONTAINING PROTEIN"/>
    <property type="match status" value="1"/>
</dbReference>
<dbReference type="InterPro" id="IPR036875">
    <property type="entry name" value="Znf_CCHC_sf"/>
</dbReference>
<proteinExistence type="predicted"/>
<evidence type="ECO:0000313" key="1">
    <source>
        <dbReference type="EMBL" id="KAL0295902.1"/>
    </source>
</evidence>
<name>A0AAW2JNH3_9LAMI</name>
<protein>
    <submittedName>
        <fullName evidence="1">Uncharacterized protein</fullName>
    </submittedName>
</protein>
<dbReference type="AlphaFoldDB" id="A0AAW2JNH3"/>
<reference evidence="1" key="2">
    <citation type="journal article" date="2024" name="Plant">
        <title>Genomic evolution and insights into agronomic trait innovations of Sesamum species.</title>
        <authorList>
            <person name="Miao H."/>
            <person name="Wang L."/>
            <person name="Qu L."/>
            <person name="Liu H."/>
            <person name="Sun Y."/>
            <person name="Le M."/>
            <person name="Wang Q."/>
            <person name="Wei S."/>
            <person name="Zheng Y."/>
            <person name="Lin W."/>
            <person name="Duan Y."/>
            <person name="Cao H."/>
            <person name="Xiong S."/>
            <person name="Wang X."/>
            <person name="Wei L."/>
            <person name="Li C."/>
            <person name="Ma Q."/>
            <person name="Ju M."/>
            <person name="Zhao R."/>
            <person name="Li G."/>
            <person name="Mu C."/>
            <person name="Tian Q."/>
            <person name="Mei H."/>
            <person name="Zhang T."/>
            <person name="Gao T."/>
            <person name="Zhang H."/>
        </authorList>
    </citation>
    <scope>NUCLEOTIDE SEQUENCE</scope>
    <source>
        <strain evidence="1">G01</strain>
    </source>
</reference>
<sequence>MILRIEKQRAVQVNVADTSTNTAYQVALTARKDVAQKKRGYVDKRSLICDNCHKPGHSKDSCFKLYGVPEWYKSLSDQKKKGTGGKALMANVTKTVDASPSEQNIGDLLQSC</sequence>